<evidence type="ECO:0000313" key="3">
    <source>
        <dbReference type="Proteomes" id="UP000198814"/>
    </source>
</evidence>
<keyword evidence="3" id="KW-1185">Reference proteome</keyword>
<evidence type="ECO:0000256" key="1">
    <source>
        <dbReference type="SAM" id="MobiDB-lite"/>
    </source>
</evidence>
<dbReference type="STRING" id="42354.SAMN05216333_10731"/>
<reference evidence="3" key="1">
    <citation type="submission" date="2016-10" db="EMBL/GenBank/DDBJ databases">
        <authorList>
            <person name="Varghese N."/>
            <person name="Submissions S."/>
        </authorList>
    </citation>
    <scope>NUCLEOTIDE SEQUENCE [LARGE SCALE GENOMIC DNA]</scope>
    <source>
        <strain evidence="3">Nm76</strain>
    </source>
</reference>
<accession>A0A1H8N9Z5</accession>
<feature type="region of interest" description="Disordered" evidence="1">
    <location>
        <begin position="1"/>
        <end position="22"/>
    </location>
</feature>
<organism evidence="2 3">
    <name type="scientific">Nitrosomonas oligotropha</name>
    <dbReference type="NCBI Taxonomy" id="42354"/>
    <lineage>
        <taxon>Bacteria</taxon>
        <taxon>Pseudomonadati</taxon>
        <taxon>Pseudomonadota</taxon>
        <taxon>Betaproteobacteria</taxon>
        <taxon>Nitrosomonadales</taxon>
        <taxon>Nitrosomonadaceae</taxon>
        <taxon>Nitrosomonas</taxon>
    </lineage>
</organism>
<dbReference type="OrthoDB" id="9757728at2"/>
<name>A0A1H8N9Z5_9PROT</name>
<evidence type="ECO:0000313" key="2">
    <source>
        <dbReference type="EMBL" id="SEO26356.1"/>
    </source>
</evidence>
<dbReference type="EMBL" id="FODO01000007">
    <property type="protein sequence ID" value="SEO26356.1"/>
    <property type="molecule type" value="Genomic_DNA"/>
</dbReference>
<protein>
    <submittedName>
        <fullName evidence="2">Uncharacterized protein</fullName>
    </submittedName>
</protein>
<feature type="compositionally biased region" description="Basic and acidic residues" evidence="1">
    <location>
        <begin position="1"/>
        <end position="15"/>
    </location>
</feature>
<sequence>MTQFKDTQEQIDQARRQHRQSRLNWSAANEKLQKTERLIAALRRRSDGAAKEQLQTLLREQEALRADTAKLQAELERNRQVLIDRESLFETFSDPTQNIGQLNDIHPILLFPMRIETRFKKVTGPGGRDVSTDQLWVRIYPDDISVDTFEEIPSEVEISNTRVYWTNIWKAGGADSEKRAAWQALVKSHGTGRGYWLSQLFKPLNLTEEPVKADGDYILVIVSEQPLPAAEKPFVQQYWQAVFNANNDATALDAAYTKLKNDLGETRAREIIASYQPQNLNVKPAQSQIITKVRVEFLELPVVDGVDTQLQAWTNPARVALLPERFVVMGFNGKEQTLLHIGHPVPSELIVGPNPNAPQDQQLRLEDDELIVPDEMKWITDFDEAVAKGMGFKINLNDIQARRGFDRLFVLGVRLSADVDKSREQLQQLIQHHQRSRKGFSFLMQGAPTNNVEDQESGYTWFSDADASYDHYFNQYASDDDPADWRTRKDGRWLAQSLGIDAAILKLSPQYYANDQMEARAMNEALWPATLGYFMEQMMEPVFSDGTITSTRNYFNRYVLGRGTLPAIRIGKQPYGILPTAPFSRMAWINRKLFNDDRLEPHISGSFLFLTRLYSLIKKADERWTSLLPQVSYVGKPQTDPQQALLDIVGLHPASVEFYQRYAESAEQPYNRYKTSGINGAIYATIASLFYTQSGLALLAQLGYSAQDNSKIPDILNKFFTLAANLLKGPLIDDRTLSEFNPVRAYRPDGTNYLQWLTAAARDSHNTLRLQQGFIDDKPPVALLYLMLHHALDLSYLDTSLRLHLEANVLNQQQFSLAKREPKFMHIQEVEDDKGSPWQYLYKAEPAITSQPNLQIADFIPQILTLRNPYLNTQINALERLQHTPTARLERIFAEHIDCCSYRLDAWWLGLLNVQLDIMQQIAGQAQPESGTTLDHGNAANSHGCYLGAYGWLEDVRPENKNLTPVKLTKELNKIFNKPGQAPLTADDKNFGYIHAPSLNHAVTAAVLRNGYLANATPSNPDSLAINLTSERVRLAMNVIDGMRNGQSLSALLGYYLERGLHDAGDLFLDSIIFDLRKQFPLAGDRLSTTATPSNTPISAVEARNVVDGLALIEHVQAQTGAKRNYPFGIAQLPAITEQNKLDAINREVQHIMNINDAVADLAMAEGVYQVVRGNYERAAGTLDAFSKGHFPPVPEVVQTPRSGVTLTHRVGLHLRAGLNPADPANSTPRAIGEPAINQWLTQLLPPMSDIFCTIGYYNQGNAQQEQQTISAQDLGLLAIDLMYMLSSDQQQMTALDDRILTQAYAIPGVRVDSDIKIQYRGKQAGKYSFFEVMPMLHDLKALITQSRPLKTTDVKLPNEASQQEDSVAAIRAEKVTAVRDLLLPQQTALNALKAQIDTWLNDPDPAVAESNALTHLDEMISAYLPLALAVNRFGLSGAATGFVYDWRRTQFLALLEKLQGIVTRWQAALLEFEQRITDFATLDPATPVEDKMQYLMQAALLIVTKSIPIPASNDPNDLLTTLNTTHKPNFQSSLNNLENLLASASQVGALYASLQAKESDIALHDTQTLDITGNKAALVSFAQTLQAKVTGLAADIDKRLAAANSLITGDASATVEQRIDELTQAIRQLTHDDFVILPEFNLAAAHGSEWQQGYDNRAQLLSYQKNDLSVDFPEDNWLYGVARVREKLQRWESVTQFGEALNNVSLSLTPLQFPYHTGNHWLALQYPDTQPGTGEPFVIDSDKLLYTAHYVDTFAQNAAICGLLLDEWTEVIPTTQETTGLTFHYDRPNCEAPQSLLLALPANFTGHWQWQDLVDTLHETLDMASKRAVEPAHWNETEYARFLPAVVSSVTRYPIMMALDLAFNNAVQFKSNAES</sequence>
<dbReference type="RefSeq" id="WP_090320120.1">
    <property type="nucleotide sequence ID" value="NZ_FNOE01000017.1"/>
</dbReference>
<proteinExistence type="predicted"/>
<dbReference type="Proteomes" id="UP000198814">
    <property type="component" value="Unassembled WGS sequence"/>
</dbReference>
<gene>
    <name evidence="2" type="ORF">SAMN05216333_10731</name>
</gene>